<dbReference type="Proteomes" id="UP000789901">
    <property type="component" value="Unassembled WGS sequence"/>
</dbReference>
<keyword evidence="2" id="KW-1185">Reference proteome</keyword>
<organism evidence="1 2">
    <name type="scientific">Gigaspora margarita</name>
    <dbReference type="NCBI Taxonomy" id="4874"/>
    <lineage>
        <taxon>Eukaryota</taxon>
        <taxon>Fungi</taxon>
        <taxon>Fungi incertae sedis</taxon>
        <taxon>Mucoromycota</taxon>
        <taxon>Glomeromycotina</taxon>
        <taxon>Glomeromycetes</taxon>
        <taxon>Diversisporales</taxon>
        <taxon>Gigasporaceae</taxon>
        <taxon>Gigaspora</taxon>
    </lineage>
</organism>
<reference evidence="1 2" key="1">
    <citation type="submission" date="2021-06" db="EMBL/GenBank/DDBJ databases">
        <authorList>
            <person name="Kallberg Y."/>
            <person name="Tangrot J."/>
            <person name="Rosling A."/>
        </authorList>
    </citation>
    <scope>NUCLEOTIDE SEQUENCE [LARGE SCALE GENOMIC DNA]</scope>
    <source>
        <strain evidence="1 2">120-4 pot B 10/14</strain>
    </source>
</reference>
<gene>
    <name evidence="1" type="ORF">GMARGA_LOCUS13247</name>
</gene>
<proteinExistence type="predicted"/>
<comment type="caution">
    <text evidence="1">The sequence shown here is derived from an EMBL/GenBank/DDBJ whole genome shotgun (WGS) entry which is preliminary data.</text>
</comment>
<evidence type="ECO:0000313" key="1">
    <source>
        <dbReference type="EMBL" id="CAG8717536.1"/>
    </source>
</evidence>
<sequence length="140" mass="15929">MLNGLEIPLDLYELFIDQINLIDNNDIKYFDPIKSSIICVYDLDSQLKKIIQRGFGLSSLVTNKAHNESNNPFQRAKIGHKADMKGTLKNTSCKLELLYEEVTRGFGPFGLSIASKKKIYLDKIKLSIIMYNSINKALKQ</sequence>
<evidence type="ECO:0000313" key="2">
    <source>
        <dbReference type="Proteomes" id="UP000789901"/>
    </source>
</evidence>
<accession>A0ABN7V3K0</accession>
<protein>
    <submittedName>
        <fullName evidence="1">43089_t:CDS:1</fullName>
    </submittedName>
</protein>
<dbReference type="EMBL" id="CAJVQB010008346">
    <property type="protein sequence ID" value="CAG8717536.1"/>
    <property type="molecule type" value="Genomic_DNA"/>
</dbReference>
<name>A0ABN7V3K0_GIGMA</name>